<dbReference type="Gene3D" id="3.90.1140.10">
    <property type="entry name" value="Cyclic phosphodiesterase"/>
    <property type="match status" value="1"/>
</dbReference>
<reference evidence="1 2" key="1">
    <citation type="submission" date="2016-10" db="EMBL/GenBank/DDBJ databases">
        <authorList>
            <person name="de Groot N.N."/>
        </authorList>
    </citation>
    <scope>NUCLEOTIDE SEQUENCE [LARGE SCALE GENOMIC DNA]</scope>
    <source>
        <strain evidence="1 2">DSM 22274</strain>
    </source>
</reference>
<dbReference type="PANTHER" id="PTHR40037:SF1">
    <property type="entry name" value="PHOSPHOESTERASE SAOUHSC_00951-RELATED"/>
    <property type="match status" value="1"/>
</dbReference>
<organism evidence="1 2">
    <name type="scientific">Arthrobacter alpinus</name>
    <dbReference type="NCBI Taxonomy" id="656366"/>
    <lineage>
        <taxon>Bacteria</taxon>
        <taxon>Bacillati</taxon>
        <taxon>Actinomycetota</taxon>
        <taxon>Actinomycetes</taxon>
        <taxon>Micrococcales</taxon>
        <taxon>Micrococcaceae</taxon>
        <taxon>Arthrobacter</taxon>
    </lineage>
</organism>
<protein>
    <submittedName>
        <fullName evidence="1">2'-5' RNA ligase</fullName>
    </submittedName>
</protein>
<evidence type="ECO:0000313" key="2">
    <source>
        <dbReference type="Proteomes" id="UP000182725"/>
    </source>
</evidence>
<sequence>MPGIGQSGSSPAPHSDSLGVIISLPADLADKLDARRARYAGPGAAVVPPHITLVSGRAADSWEDAATHVRKVAAAGEPFTLSLRGTGTFEPVSPVVYLNVESGAQHCAELHEALLDGPVEHLLEYDFHPHLTVAHDLDAEAMAQAKVEMADFAADFVVTSIGLYDYLAGDWALREELDLGGDGKP</sequence>
<dbReference type="KEGG" id="arw:MB46_01900"/>
<dbReference type="GO" id="GO:0016874">
    <property type="term" value="F:ligase activity"/>
    <property type="evidence" value="ECO:0007669"/>
    <property type="project" value="UniProtKB-KW"/>
</dbReference>
<proteinExistence type="predicted"/>
<dbReference type="AlphaFoldDB" id="A0A0U3QSE6"/>
<accession>A0A1H5KT26</accession>
<keyword evidence="1" id="KW-0436">Ligase</keyword>
<dbReference type="EMBL" id="FNTV01000001">
    <property type="protein sequence ID" value="SEE67972.1"/>
    <property type="molecule type" value="Genomic_DNA"/>
</dbReference>
<evidence type="ECO:0000313" key="1">
    <source>
        <dbReference type="EMBL" id="SEE67972.1"/>
    </source>
</evidence>
<dbReference type="eggNOG" id="COG1514">
    <property type="taxonomic scope" value="Bacteria"/>
</dbReference>
<dbReference type="SUPFAM" id="SSF55144">
    <property type="entry name" value="LigT-like"/>
    <property type="match status" value="1"/>
</dbReference>
<dbReference type="InterPro" id="IPR009097">
    <property type="entry name" value="Cyclic_Pdiesterase"/>
</dbReference>
<name>A0A0U3QSE6_9MICC</name>
<dbReference type="Pfam" id="PF13563">
    <property type="entry name" value="2_5_RNA_ligase2"/>
    <property type="match status" value="1"/>
</dbReference>
<dbReference type="PANTHER" id="PTHR40037">
    <property type="entry name" value="PHOSPHOESTERASE YJCG-RELATED"/>
    <property type="match status" value="1"/>
</dbReference>
<gene>
    <name evidence="1" type="ORF">SAMN04489740_2158</name>
</gene>
<dbReference type="SMR" id="A0A0U3QSE6"/>
<dbReference type="Proteomes" id="UP000182725">
    <property type="component" value="Unassembled WGS sequence"/>
</dbReference>
<accession>A0A0U3QSE6</accession>
<dbReference type="InterPro" id="IPR050580">
    <property type="entry name" value="2H_phosphoesterase_YjcG-like"/>
</dbReference>